<dbReference type="InterPro" id="IPR050639">
    <property type="entry name" value="SSR_resolvase"/>
</dbReference>
<proteinExistence type="predicted"/>
<feature type="domain" description="Recombinase" evidence="2">
    <location>
        <begin position="40"/>
        <end position="140"/>
    </location>
</feature>
<protein>
    <submittedName>
        <fullName evidence="3">Resolvase domain-containing protein</fullName>
    </submittedName>
</protein>
<dbReference type="Pfam" id="PF13408">
    <property type="entry name" value="Zn_ribbon_recom"/>
    <property type="match status" value="1"/>
</dbReference>
<dbReference type="InterPro" id="IPR006119">
    <property type="entry name" value="Resolv_N"/>
</dbReference>
<reference evidence="3 4" key="1">
    <citation type="submission" date="2012-12" db="EMBL/GenBank/DDBJ databases">
        <title>Novel taxa of Listeriaceae from agricultural environments in the United States.</title>
        <authorList>
            <person name="den Bakker H.C."/>
            <person name="Allred A."/>
            <person name="Warchocki S."/>
            <person name="Wright E.M."/>
            <person name="Burrell A."/>
            <person name="Nightingale K.K."/>
            <person name="Kephart D."/>
            <person name="Wiedmann M."/>
        </authorList>
    </citation>
    <scope>NUCLEOTIDE SEQUENCE [LARGE SCALE GENOMIC DNA]</scope>
    <source>
        <strain evidence="3 4">FSL S10-1203</strain>
    </source>
</reference>
<dbReference type="PANTHER" id="PTHR30461">
    <property type="entry name" value="DNA-INVERTASE FROM LAMBDOID PROPHAGE"/>
    <property type="match status" value="1"/>
</dbReference>
<organism evidence="3 4">
    <name type="scientific">Listeria fleischmannii FSL S10-1203</name>
    <dbReference type="NCBI Taxonomy" id="1265822"/>
    <lineage>
        <taxon>Bacteria</taxon>
        <taxon>Bacillati</taxon>
        <taxon>Bacillota</taxon>
        <taxon>Bacilli</taxon>
        <taxon>Bacillales</taxon>
        <taxon>Listeriaceae</taxon>
        <taxon>Listeria</taxon>
    </lineage>
</organism>
<dbReference type="PANTHER" id="PTHR30461:SF23">
    <property type="entry name" value="DNA RECOMBINASE-RELATED"/>
    <property type="match status" value="1"/>
</dbReference>
<dbReference type="InterPro" id="IPR011109">
    <property type="entry name" value="DNA_bind_recombinase_dom"/>
</dbReference>
<dbReference type="Proteomes" id="UP000019241">
    <property type="component" value="Unassembled WGS sequence"/>
</dbReference>
<sequence>MIGILSVFAQLELDTITERMLSGRIERAKKGLHRGGGNTPLGYKYENNMLSVDENEAEIVKEIFDRFLQGESQYAIFKSLRSRFPHLIYGANMVPRILSNKTYCGIVTFKEREYPGQHEIIIPLESYLQVQERLGDTSQKYAVPKNRRSSLLARKIFCSKCGASVTKVKHYHPKTLNSEYSYYVCNSKRKSRPSGIKDPHCRQKNRRTDDIDDQVLKMIQTLDYSAAQKKNKRTTTKKHTRKTFKTFGRYRKTRKTITGFISIWNFRNGRAK</sequence>
<dbReference type="PATRIC" id="fig|1265822.4.peg.3595"/>
<dbReference type="PROSITE" id="PS51737">
    <property type="entry name" value="RECOMBINASE_DNA_BIND"/>
    <property type="match status" value="1"/>
</dbReference>
<dbReference type="Gene3D" id="3.90.1750.20">
    <property type="entry name" value="Putative Large Serine Recombinase, Chain B, Domain 2"/>
    <property type="match status" value="1"/>
</dbReference>
<dbReference type="RefSeq" id="WP_052006880.1">
    <property type="nucleotide sequence ID" value="NZ_AODM01000062.1"/>
</dbReference>
<accession>W7DKN2</accession>
<dbReference type="PROSITE" id="PS51736">
    <property type="entry name" value="RECOMBINASES_3"/>
    <property type="match status" value="1"/>
</dbReference>
<evidence type="ECO:0000259" key="1">
    <source>
        <dbReference type="PROSITE" id="PS51736"/>
    </source>
</evidence>
<comment type="caution">
    <text evidence="3">The sequence shown here is derived from an EMBL/GenBank/DDBJ whole genome shotgun (WGS) entry which is preliminary data.</text>
</comment>
<dbReference type="Pfam" id="PF07508">
    <property type="entry name" value="Recombinase"/>
    <property type="match status" value="1"/>
</dbReference>
<evidence type="ECO:0000313" key="3">
    <source>
        <dbReference type="EMBL" id="EUJ47980.1"/>
    </source>
</evidence>
<dbReference type="AlphaFoldDB" id="W7DKN2"/>
<dbReference type="InterPro" id="IPR038109">
    <property type="entry name" value="DNA_bind_recomb_sf"/>
</dbReference>
<dbReference type="GO" id="GO:0000150">
    <property type="term" value="F:DNA strand exchange activity"/>
    <property type="evidence" value="ECO:0007669"/>
    <property type="project" value="InterPro"/>
</dbReference>
<evidence type="ECO:0000259" key="2">
    <source>
        <dbReference type="PROSITE" id="PS51737"/>
    </source>
</evidence>
<feature type="domain" description="Resolvase/invertase-type recombinase catalytic" evidence="1">
    <location>
        <begin position="1"/>
        <end position="31"/>
    </location>
</feature>
<evidence type="ECO:0000313" key="4">
    <source>
        <dbReference type="Proteomes" id="UP000019241"/>
    </source>
</evidence>
<dbReference type="InterPro" id="IPR025827">
    <property type="entry name" value="Zn_ribbon_recom_dom"/>
</dbReference>
<dbReference type="GO" id="GO:0003677">
    <property type="term" value="F:DNA binding"/>
    <property type="evidence" value="ECO:0007669"/>
    <property type="project" value="InterPro"/>
</dbReference>
<dbReference type="EMBL" id="AODM01000062">
    <property type="protein sequence ID" value="EUJ47980.1"/>
    <property type="molecule type" value="Genomic_DNA"/>
</dbReference>
<name>W7DKN2_9LIST</name>
<gene>
    <name evidence="3" type="ORF">MCOL2_17692</name>
</gene>